<feature type="transmembrane region" description="Helical" evidence="4">
    <location>
        <begin position="128"/>
        <end position="149"/>
    </location>
</feature>
<evidence type="ECO:0000256" key="1">
    <source>
        <dbReference type="ARBA" id="ARBA00000085"/>
    </source>
</evidence>
<keyword evidence="3" id="KW-0597">Phosphoprotein</keyword>
<accession>A0A1G2RJD0</accession>
<evidence type="ECO:0000313" key="6">
    <source>
        <dbReference type="EMBL" id="OHA72628.1"/>
    </source>
</evidence>
<dbReference type="Gene3D" id="1.10.287.130">
    <property type="match status" value="1"/>
</dbReference>
<reference evidence="6 7" key="1">
    <citation type="journal article" date="2016" name="Nat. Commun.">
        <title>Thousands of microbial genomes shed light on interconnected biogeochemical processes in an aquifer system.</title>
        <authorList>
            <person name="Anantharaman K."/>
            <person name="Brown C.T."/>
            <person name="Hug L.A."/>
            <person name="Sharon I."/>
            <person name="Castelle C.J."/>
            <person name="Probst A.J."/>
            <person name="Thomas B.C."/>
            <person name="Singh A."/>
            <person name="Wilkins M.J."/>
            <person name="Karaoz U."/>
            <person name="Brodie E.L."/>
            <person name="Williams K.H."/>
            <person name="Hubbard S.S."/>
            <person name="Banfield J.F."/>
        </authorList>
    </citation>
    <scope>NUCLEOTIDE SEQUENCE [LARGE SCALE GENOMIC DNA]</scope>
</reference>
<dbReference type="InterPro" id="IPR036097">
    <property type="entry name" value="HisK_dim/P_sf"/>
</dbReference>
<feature type="domain" description="Histidine kinase" evidence="5">
    <location>
        <begin position="295"/>
        <end position="512"/>
    </location>
</feature>
<dbReference type="AlphaFoldDB" id="A0A1G2RJD0"/>
<dbReference type="PROSITE" id="PS50109">
    <property type="entry name" value="HIS_KIN"/>
    <property type="match status" value="1"/>
</dbReference>
<dbReference type="SUPFAM" id="SSF47384">
    <property type="entry name" value="Homodimeric domain of signal transducing histidine kinase"/>
    <property type="match status" value="1"/>
</dbReference>
<dbReference type="Pfam" id="PF02518">
    <property type="entry name" value="HATPase_c"/>
    <property type="match status" value="1"/>
</dbReference>
<keyword evidence="4" id="KW-0812">Transmembrane</keyword>
<dbReference type="SMART" id="SM00387">
    <property type="entry name" value="HATPase_c"/>
    <property type="match status" value="1"/>
</dbReference>
<dbReference type="Pfam" id="PF16927">
    <property type="entry name" value="HisKA_7TM"/>
    <property type="match status" value="1"/>
</dbReference>
<dbReference type="SUPFAM" id="SSF55874">
    <property type="entry name" value="ATPase domain of HSP90 chaperone/DNA topoisomerase II/histidine kinase"/>
    <property type="match status" value="1"/>
</dbReference>
<feature type="transmembrane region" description="Helical" evidence="4">
    <location>
        <begin position="6"/>
        <end position="23"/>
    </location>
</feature>
<comment type="caution">
    <text evidence="6">The sequence shown here is derived from an EMBL/GenBank/DDBJ whole genome shotgun (WGS) entry which is preliminary data.</text>
</comment>
<protein>
    <recommendedName>
        <fullName evidence="2">histidine kinase</fullName>
        <ecNumber evidence="2">2.7.13.3</ecNumber>
    </recommendedName>
</protein>
<dbReference type="Proteomes" id="UP000177287">
    <property type="component" value="Unassembled WGS sequence"/>
</dbReference>
<dbReference type="InterPro" id="IPR003594">
    <property type="entry name" value="HATPase_dom"/>
</dbReference>
<dbReference type="Pfam" id="PF00512">
    <property type="entry name" value="HisKA"/>
    <property type="match status" value="1"/>
</dbReference>
<dbReference type="GO" id="GO:0000155">
    <property type="term" value="F:phosphorelay sensor kinase activity"/>
    <property type="evidence" value="ECO:0007669"/>
    <property type="project" value="InterPro"/>
</dbReference>
<feature type="transmembrane region" description="Helical" evidence="4">
    <location>
        <begin position="230"/>
        <end position="254"/>
    </location>
</feature>
<dbReference type="InterPro" id="IPR031621">
    <property type="entry name" value="HisKA_7TM"/>
</dbReference>
<dbReference type="PANTHER" id="PTHR43547:SF2">
    <property type="entry name" value="HYBRID SIGNAL TRANSDUCTION HISTIDINE KINASE C"/>
    <property type="match status" value="1"/>
</dbReference>
<sequence>MNPFAISCLLILLTTLPLGYFVYAQNKDRSANRLWLLYSIAISVWGLFGMLIALTSDPSKALLFWRITMGLGVIWMPVLMYHFLYVYVPWQEKKLLVGAYVITALLAFSTTTPYFISRIDWVFDSFFYARPGITFYIMTIWWFALTGYTHTKLYKSSKTMPRERQNQIKYFLIASLIGYLGGFHDFSISYGNTIYPWGNYLVVVYPFIMAYAIVRHGLFDIFIFVRKTFFLVVLVVAITWGIIGVGALNTFFISNFGLKVWMVPLLAGVIALYIGYLFTESSHKAKLAKQQFITIAAHKLRTPLTHIRYIAEELKLPKTQQERDSLVANLKESNDLLIDLVNKLLEVTNLETKLEKYKFGPIDLSLMTKDIVERNIKIARNRGLSLGVNIDPALPLAEGYKKNTQFAIQALIENAIYYTQSGGNIEINLSMDNNYITWSIKDSGIGIPKGDIDKIFDKFFRGEDALKAETEGTGLALFMSRILIKRQGGELRVASDGPGKGSHFWFTLPVHTG</sequence>
<feature type="transmembrane region" description="Helical" evidence="4">
    <location>
        <begin position="170"/>
        <end position="191"/>
    </location>
</feature>
<dbReference type="PRINTS" id="PR00344">
    <property type="entry name" value="BCTRLSENSOR"/>
</dbReference>
<dbReference type="InterPro" id="IPR005467">
    <property type="entry name" value="His_kinase_dom"/>
</dbReference>
<evidence type="ECO:0000313" key="7">
    <source>
        <dbReference type="Proteomes" id="UP000177287"/>
    </source>
</evidence>
<dbReference type="InterPro" id="IPR004358">
    <property type="entry name" value="Sig_transdc_His_kin-like_C"/>
</dbReference>
<gene>
    <name evidence="6" type="ORF">A3A27_00885</name>
</gene>
<feature type="transmembrane region" description="Helical" evidence="4">
    <location>
        <begin position="197"/>
        <end position="218"/>
    </location>
</feature>
<evidence type="ECO:0000256" key="3">
    <source>
        <dbReference type="ARBA" id="ARBA00022553"/>
    </source>
</evidence>
<dbReference type="CDD" id="cd00075">
    <property type="entry name" value="HATPase"/>
    <property type="match status" value="1"/>
</dbReference>
<dbReference type="EMBL" id="MHUF01000015">
    <property type="protein sequence ID" value="OHA72628.1"/>
    <property type="molecule type" value="Genomic_DNA"/>
</dbReference>
<feature type="transmembrane region" description="Helical" evidence="4">
    <location>
        <begin position="95"/>
        <end position="116"/>
    </location>
</feature>
<keyword evidence="4" id="KW-1133">Transmembrane helix</keyword>
<proteinExistence type="predicted"/>
<dbReference type="PANTHER" id="PTHR43547">
    <property type="entry name" value="TWO-COMPONENT HISTIDINE KINASE"/>
    <property type="match status" value="1"/>
</dbReference>
<dbReference type="CDD" id="cd00082">
    <property type="entry name" value="HisKA"/>
    <property type="match status" value="1"/>
</dbReference>
<name>A0A1G2RJD0_9BACT</name>
<feature type="transmembrane region" description="Helical" evidence="4">
    <location>
        <begin position="35"/>
        <end position="55"/>
    </location>
</feature>
<feature type="transmembrane region" description="Helical" evidence="4">
    <location>
        <begin position="260"/>
        <end position="279"/>
    </location>
</feature>
<keyword evidence="4" id="KW-0472">Membrane</keyword>
<dbReference type="InterPro" id="IPR003661">
    <property type="entry name" value="HisK_dim/P_dom"/>
</dbReference>
<dbReference type="InterPro" id="IPR036890">
    <property type="entry name" value="HATPase_C_sf"/>
</dbReference>
<dbReference type="SMART" id="SM00388">
    <property type="entry name" value="HisKA"/>
    <property type="match status" value="1"/>
</dbReference>
<evidence type="ECO:0000259" key="5">
    <source>
        <dbReference type="PROSITE" id="PS50109"/>
    </source>
</evidence>
<organism evidence="6 7">
    <name type="scientific">Candidatus Wildermuthbacteria bacterium RIFCSPLOWO2_01_FULL_47_18</name>
    <dbReference type="NCBI Taxonomy" id="1802460"/>
    <lineage>
        <taxon>Bacteria</taxon>
        <taxon>Candidatus Wildermuthiibacteriota</taxon>
    </lineage>
</organism>
<comment type="catalytic activity">
    <reaction evidence="1">
        <text>ATP + protein L-histidine = ADP + protein N-phospho-L-histidine.</text>
        <dbReference type="EC" id="2.7.13.3"/>
    </reaction>
</comment>
<dbReference type="Gene3D" id="3.30.565.10">
    <property type="entry name" value="Histidine kinase-like ATPase, C-terminal domain"/>
    <property type="match status" value="1"/>
</dbReference>
<feature type="transmembrane region" description="Helical" evidence="4">
    <location>
        <begin position="67"/>
        <end position="88"/>
    </location>
</feature>
<dbReference type="EC" id="2.7.13.3" evidence="2"/>
<evidence type="ECO:0000256" key="4">
    <source>
        <dbReference type="SAM" id="Phobius"/>
    </source>
</evidence>
<evidence type="ECO:0000256" key="2">
    <source>
        <dbReference type="ARBA" id="ARBA00012438"/>
    </source>
</evidence>